<dbReference type="Proteomes" id="UP001164746">
    <property type="component" value="Chromosome 6"/>
</dbReference>
<feature type="region of interest" description="Disordered" evidence="1">
    <location>
        <begin position="139"/>
        <end position="189"/>
    </location>
</feature>
<protein>
    <submittedName>
        <fullName evidence="2">Uncharacterized protein</fullName>
    </submittedName>
</protein>
<feature type="compositionally biased region" description="Polar residues" evidence="1">
    <location>
        <begin position="95"/>
        <end position="104"/>
    </location>
</feature>
<evidence type="ECO:0000313" key="2">
    <source>
        <dbReference type="EMBL" id="WAR07643.1"/>
    </source>
</evidence>
<feature type="region of interest" description="Disordered" evidence="1">
    <location>
        <begin position="91"/>
        <end position="127"/>
    </location>
</feature>
<proteinExistence type="predicted"/>
<organism evidence="2 3">
    <name type="scientific">Mya arenaria</name>
    <name type="common">Soft-shell clam</name>
    <dbReference type="NCBI Taxonomy" id="6604"/>
    <lineage>
        <taxon>Eukaryota</taxon>
        <taxon>Metazoa</taxon>
        <taxon>Spiralia</taxon>
        <taxon>Lophotrochozoa</taxon>
        <taxon>Mollusca</taxon>
        <taxon>Bivalvia</taxon>
        <taxon>Autobranchia</taxon>
        <taxon>Heteroconchia</taxon>
        <taxon>Euheterodonta</taxon>
        <taxon>Imparidentia</taxon>
        <taxon>Neoheterodontei</taxon>
        <taxon>Myida</taxon>
        <taxon>Myoidea</taxon>
        <taxon>Myidae</taxon>
        <taxon>Mya</taxon>
    </lineage>
</organism>
<feature type="compositionally biased region" description="Polar residues" evidence="1">
    <location>
        <begin position="162"/>
        <end position="189"/>
    </location>
</feature>
<dbReference type="EMBL" id="CP111017">
    <property type="protein sequence ID" value="WAR07643.1"/>
    <property type="molecule type" value="Genomic_DNA"/>
</dbReference>
<keyword evidence="3" id="KW-1185">Reference proteome</keyword>
<accession>A0ABY7EG55</accession>
<reference evidence="2" key="1">
    <citation type="submission" date="2022-11" db="EMBL/GenBank/DDBJ databases">
        <title>Centuries of genome instability and evolution in soft-shell clam transmissible cancer (bioRxiv).</title>
        <authorList>
            <person name="Hart S.F.M."/>
            <person name="Yonemitsu M.A."/>
            <person name="Giersch R.M."/>
            <person name="Beal B.F."/>
            <person name="Arriagada G."/>
            <person name="Davis B.W."/>
            <person name="Ostrander E.A."/>
            <person name="Goff S.P."/>
            <person name="Metzger M.J."/>
        </authorList>
    </citation>
    <scope>NUCLEOTIDE SEQUENCE</scope>
    <source>
        <strain evidence="2">MELC-2E11</strain>
        <tissue evidence="2">Siphon/mantle</tissue>
    </source>
</reference>
<evidence type="ECO:0000256" key="1">
    <source>
        <dbReference type="SAM" id="MobiDB-lite"/>
    </source>
</evidence>
<feature type="region of interest" description="Disordered" evidence="1">
    <location>
        <begin position="16"/>
        <end position="36"/>
    </location>
</feature>
<gene>
    <name evidence="2" type="ORF">MAR_017601</name>
</gene>
<name>A0ABY7EG55_MYAAR</name>
<evidence type="ECO:0000313" key="3">
    <source>
        <dbReference type="Proteomes" id="UP001164746"/>
    </source>
</evidence>
<sequence>MHRSCKTIYEGIFEQPDNIEHPGHVPSANLRSDSSPDFNNPCTKVKEEINDVGDHVLVEQLDTTPGELGTVHGDLHTHTFSSLAIRVKVEENDGNDNNGSTAQETALKPDIQVSVSPSDSCEDTVKSEQAPLALNDLLHENEPARVPGSRSLPSDSIDGNGKIQSNEVCSVASSKPTLPDSHSLTRSQISSVRSPDIGSSHWLKVAKFIKYAEQEILVSCPGKEVDFTNQEHLLEPVLVFERREDIDINGGYRYKLHAASVKMSDFLREHWTELSEEGIKRTMCPQVVNARGKDVSFLLVFIPVDRWHRPLFGENKVMVTPSKSPNGLVEFPSKEQLIEPLLIVERRQDKDMIGGYRRVILFGNNGKNYLKAEKREHFVHKLSMLEAEMVLSS</sequence>